<evidence type="ECO:0000313" key="4">
    <source>
        <dbReference type="Proteomes" id="UP000233837"/>
    </source>
</evidence>
<proteinExistence type="predicted"/>
<sequence length="424" mass="48166">MPVFLSEEEFSLISNDAVTVAERADSFIRDLRQQLDFVRAEADAKSIAEEQNCALLEQKYEALYSEFTRLQYENAQLSASTKKSLSELADAQAEKHQLHIKAIGKDGEIEKLSLEVAELHVSKRQLLELVNQKDAEIRERNSYVSDFWKPKPAGLFVEKLASLFHSPSPLGKLASFSSSFVLASNLFLLSASVIPLCWEERIMGGVLAFSPARICREKEELLGKEEGDGWEREEALGFISEFIEGKFTGEKELLEKQNVWLDEELTRKANSLFELRRTQMDAESDASSKIADLERQVKEYSISLNHSKERAKDLELRVKSLEEDLRSSKDISATHEEHFNAELSTVNKLVELYKASSEEWSKKAGELDGVIKALETHLSQVEDDYKEKLDKEASLRKDLEIVSFPLLLHDSGSLFILRSWLSKV</sequence>
<reference evidence="3 4" key="2">
    <citation type="journal article" date="2017" name="Nature">
        <title>The Apostasia genome and the evolution of orchids.</title>
        <authorList>
            <person name="Zhang G.Q."/>
            <person name="Liu K.W."/>
            <person name="Li Z."/>
            <person name="Lohaus R."/>
            <person name="Hsiao Y.Y."/>
            <person name="Niu S.C."/>
            <person name="Wang J.Y."/>
            <person name="Lin Y.C."/>
            <person name="Xu Q."/>
            <person name="Chen L.J."/>
            <person name="Yoshida K."/>
            <person name="Fujiwara S."/>
            <person name="Wang Z.W."/>
            <person name="Zhang Y.Q."/>
            <person name="Mitsuda N."/>
            <person name="Wang M."/>
            <person name="Liu G.H."/>
            <person name="Pecoraro L."/>
            <person name="Huang H.X."/>
            <person name="Xiao X.J."/>
            <person name="Lin M."/>
            <person name="Wu X.Y."/>
            <person name="Wu W.L."/>
            <person name="Chen Y.Y."/>
            <person name="Chang S.B."/>
            <person name="Sakamoto S."/>
            <person name="Ohme-Takagi M."/>
            <person name="Yagi M."/>
            <person name="Zeng S.J."/>
            <person name="Shen C.Y."/>
            <person name="Yeh C.M."/>
            <person name="Luo Y.B."/>
            <person name="Tsai W.C."/>
            <person name="Van de Peer Y."/>
            <person name="Liu Z.J."/>
        </authorList>
    </citation>
    <scope>NUCLEOTIDE SEQUENCE [LARGE SCALE GENOMIC DNA]</scope>
    <source>
        <tissue evidence="3">The whole plant</tissue>
    </source>
</reference>
<dbReference type="SUPFAM" id="SSF57997">
    <property type="entry name" value="Tropomyosin"/>
    <property type="match status" value="1"/>
</dbReference>
<evidence type="ECO:0000259" key="2">
    <source>
        <dbReference type="Pfam" id="PF25481"/>
    </source>
</evidence>
<dbReference type="GO" id="GO:0006406">
    <property type="term" value="P:mRNA export from nucleus"/>
    <property type="evidence" value="ECO:0007669"/>
    <property type="project" value="TreeGrafter"/>
</dbReference>
<dbReference type="STRING" id="906689.A0A2I0VRZ3"/>
<accession>A0A2I0VRZ3</accession>
<dbReference type="PANTHER" id="PTHR18898:SF2">
    <property type="entry name" value="NUCLEOPROTEIN TPR"/>
    <property type="match status" value="1"/>
</dbReference>
<gene>
    <name evidence="3" type="primary">NUA</name>
    <name evidence="3" type="ORF">MA16_Dca009554</name>
</gene>
<dbReference type="Pfam" id="PF25481">
    <property type="entry name" value="Nucleoprot-TPR"/>
    <property type="match status" value="1"/>
</dbReference>
<protein>
    <submittedName>
        <fullName evidence="3">Nuclear-pore anchor</fullName>
    </submittedName>
</protein>
<dbReference type="AlphaFoldDB" id="A0A2I0VRZ3"/>
<dbReference type="Proteomes" id="UP000233837">
    <property type="component" value="Unassembled WGS sequence"/>
</dbReference>
<name>A0A2I0VRZ3_9ASPA</name>
<dbReference type="GO" id="GO:0017056">
    <property type="term" value="F:structural constituent of nuclear pore"/>
    <property type="evidence" value="ECO:0007669"/>
    <property type="project" value="TreeGrafter"/>
</dbReference>
<keyword evidence="1" id="KW-0175">Coiled coil</keyword>
<dbReference type="GO" id="GO:0005643">
    <property type="term" value="C:nuclear pore"/>
    <property type="evidence" value="ECO:0007669"/>
    <property type="project" value="TreeGrafter"/>
</dbReference>
<keyword evidence="4" id="KW-1185">Reference proteome</keyword>
<feature type="coiled-coil region" evidence="1">
    <location>
        <begin position="290"/>
        <end position="331"/>
    </location>
</feature>
<organism evidence="3 4">
    <name type="scientific">Dendrobium catenatum</name>
    <dbReference type="NCBI Taxonomy" id="906689"/>
    <lineage>
        <taxon>Eukaryota</taxon>
        <taxon>Viridiplantae</taxon>
        <taxon>Streptophyta</taxon>
        <taxon>Embryophyta</taxon>
        <taxon>Tracheophyta</taxon>
        <taxon>Spermatophyta</taxon>
        <taxon>Magnoliopsida</taxon>
        <taxon>Liliopsida</taxon>
        <taxon>Asparagales</taxon>
        <taxon>Orchidaceae</taxon>
        <taxon>Epidendroideae</taxon>
        <taxon>Malaxideae</taxon>
        <taxon>Dendrobiinae</taxon>
        <taxon>Dendrobium</taxon>
    </lineage>
</organism>
<dbReference type="InterPro" id="IPR057577">
    <property type="entry name" value="Nucleoprot-TPR/MLP1_dom"/>
</dbReference>
<evidence type="ECO:0000313" key="3">
    <source>
        <dbReference type="EMBL" id="PKU66180.1"/>
    </source>
</evidence>
<evidence type="ECO:0000256" key="1">
    <source>
        <dbReference type="SAM" id="Coils"/>
    </source>
</evidence>
<dbReference type="PANTHER" id="PTHR18898">
    <property type="entry name" value="NUCLEOPROTEIN TPR-RELATED"/>
    <property type="match status" value="1"/>
</dbReference>
<reference evidence="3 4" key="1">
    <citation type="journal article" date="2016" name="Sci. Rep.">
        <title>The Dendrobium catenatum Lindl. genome sequence provides insights into polysaccharide synthase, floral development and adaptive evolution.</title>
        <authorList>
            <person name="Zhang G.Q."/>
            <person name="Xu Q."/>
            <person name="Bian C."/>
            <person name="Tsai W.C."/>
            <person name="Yeh C.M."/>
            <person name="Liu K.W."/>
            <person name="Yoshida K."/>
            <person name="Zhang L.S."/>
            <person name="Chang S.B."/>
            <person name="Chen F."/>
            <person name="Shi Y."/>
            <person name="Su Y.Y."/>
            <person name="Zhang Y.Q."/>
            <person name="Chen L.J."/>
            <person name="Yin Y."/>
            <person name="Lin M."/>
            <person name="Huang H."/>
            <person name="Deng H."/>
            <person name="Wang Z.W."/>
            <person name="Zhu S.L."/>
            <person name="Zhao X."/>
            <person name="Deng C."/>
            <person name="Niu S.C."/>
            <person name="Huang J."/>
            <person name="Wang M."/>
            <person name="Liu G.H."/>
            <person name="Yang H.J."/>
            <person name="Xiao X.J."/>
            <person name="Hsiao Y.Y."/>
            <person name="Wu W.L."/>
            <person name="Chen Y.Y."/>
            <person name="Mitsuda N."/>
            <person name="Ohme-Takagi M."/>
            <person name="Luo Y.B."/>
            <person name="Van de Peer Y."/>
            <person name="Liu Z.J."/>
        </authorList>
    </citation>
    <scope>NUCLEOTIDE SEQUENCE [LARGE SCALE GENOMIC DNA]</scope>
    <source>
        <tissue evidence="3">The whole plant</tissue>
    </source>
</reference>
<feature type="domain" description="Nucleoprotein TPR/MPL1" evidence="2">
    <location>
        <begin position="244"/>
        <end position="314"/>
    </location>
</feature>
<dbReference type="EMBL" id="KZ503291">
    <property type="protein sequence ID" value="PKU66180.1"/>
    <property type="molecule type" value="Genomic_DNA"/>
</dbReference>